<sequence>MAVSQGFEPCAIRLTADRTCLMCFLTMFNITRPYSF</sequence>
<protein>
    <submittedName>
        <fullName evidence="1">Uncharacterized protein</fullName>
    </submittedName>
</protein>
<accession>A0AA51U6D2</accession>
<name>A0AA51U6D2_9CAUD</name>
<dbReference type="EMBL" id="OQ845957">
    <property type="protein sequence ID" value="WMU95629.1"/>
    <property type="molecule type" value="Genomic_DNA"/>
</dbReference>
<dbReference type="Proteomes" id="UP001268809">
    <property type="component" value="Segment"/>
</dbReference>
<evidence type="ECO:0000313" key="1">
    <source>
        <dbReference type="EMBL" id="WMU95629.1"/>
    </source>
</evidence>
<evidence type="ECO:0000313" key="2">
    <source>
        <dbReference type="Proteomes" id="UP001268809"/>
    </source>
</evidence>
<organism evidence="1 2">
    <name type="scientific">Escherichia phage pEC-M719-6WT.1</name>
    <dbReference type="NCBI Taxonomy" id="3056220"/>
    <lineage>
        <taxon>Viruses</taxon>
        <taxon>Duplodnaviria</taxon>
        <taxon>Heunggongvirae</taxon>
        <taxon>Uroviricota</taxon>
        <taxon>Caudoviricetes</taxon>
        <taxon>Andersonviridae</taxon>
        <taxon>Ounavirinae</taxon>
        <taxon>Mooglevirus</taxon>
        <taxon>Mooglevirus M7196WT1</taxon>
    </lineage>
</organism>
<reference evidence="1 2" key="1">
    <citation type="submission" date="2023-04" db="EMBL/GenBank/DDBJ databases">
        <authorList>
            <person name="Wang C."/>
            <person name="Guo Z."/>
            <person name="Wang M."/>
            <person name="Wang X."/>
            <person name="Ji F."/>
            <person name="Zhao J."/>
            <person name="Zeng J."/>
            <person name="Zuo J."/>
        </authorList>
    </citation>
    <scope>NUCLEOTIDE SEQUENCE [LARGE SCALE GENOMIC DNA]</scope>
</reference>
<keyword evidence="2" id="KW-1185">Reference proteome</keyword>
<proteinExistence type="predicted"/>